<reference evidence="1 2" key="1">
    <citation type="journal article" date="2019" name="Int. J. Syst. Evol. Microbiol.">
        <title>The Global Catalogue of Microorganisms (GCM) 10K type strain sequencing project: providing services to taxonomists for standard genome sequencing and annotation.</title>
        <authorList>
            <consortium name="The Broad Institute Genomics Platform"/>
            <consortium name="The Broad Institute Genome Sequencing Center for Infectious Disease"/>
            <person name="Wu L."/>
            <person name="Ma J."/>
        </authorList>
    </citation>
    <scope>NUCLEOTIDE SEQUENCE [LARGE SCALE GENOMIC DNA]</scope>
    <source>
        <strain evidence="1 2">JCM 15896</strain>
    </source>
</reference>
<organism evidence="1 2">
    <name type="scientific">Aliiglaciecola litoralis</name>
    <dbReference type="NCBI Taxonomy" id="582857"/>
    <lineage>
        <taxon>Bacteria</taxon>
        <taxon>Pseudomonadati</taxon>
        <taxon>Pseudomonadota</taxon>
        <taxon>Gammaproteobacteria</taxon>
        <taxon>Alteromonadales</taxon>
        <taxon>Alteromonadaceae</taxon>
        <taxon>Aliiglaciecola</taxon>
    </lineage>
</organism>
<evidence type="ECO:0008006" key="3">
    <source>
        <dbReference type="Google" id="ProtNLM"/>
    </source>
</evidence>
<accession>A0ABN1LMM7</accession>
<dbReference type="EMBL" id="BAAAFD010000007">
    <property type="protein sequence ID" value="GAA0857948.1"/>
    <property type="molecule type" value="Genomic_DNA"/>
</dbReference>
<dbReference type="RefSeq" id="WP_343860594.1">
    <property type="nucleotide sequence ID" value="NZ_BAAAFD010000007.1"/>
</dbReference>
<dbReference type="Proteomes" id="UP001500359">
    <property type="component" value="Unassembled WGS sequence"/>
</dbReference>
<comment type="caution">
    <text evidence="1">The sequence shown here is derived from an EMBL/GenBank/DDBJ whole genome shotgun (WGS) entry which is preliminary data.</text>
</comment>
<gene>
    <name evidence="1" type="ORF">GCM10009114_25720</name>
</gene>
<protein>
    <recommendedName>
        <fullName evidence="3">Twin-arginine translocation signal domain-containing protein</fullName>
    </recommendedName>
</protein>
<proteinExistence type="predicted"/>
<evidence type="ECO:0000313" key="1">
    <source>
        <dbReference type="EMBL" id="GAA0857948.1"/>
    </source>
</evidence>
<sequence>MNEFEKLSKKDVSAVSKRRNFLKKTATGAVIVSLPAKSVWGTCTVSGTMSGNLSQHGDSDHHCEIPNFNGGRSPGNWKTWDNNLHSTFRSLGDDRQAMGHRTQAYSNRKACYESAISAALNHTMTLDSELGAPQITVQQGLDKYLGPNFENNIFFHMAAVYLNSYFGFYNGIPDGRDSALEQIEKLYLYYKVMSNSPTGFSITEDELGYHDGSTYWSVTHCS</sequence>
<keyword evidence="2" id="KW-1185">Reference proteome</keyword>
<evidence type="ECO:0000313" key="2">
    <source>
        <dbReference type="Proteomes" id="UP001500359"/>
    </source>
</evidence>
<name>A0ABN1LMM7_9ALTE</name>